<comment type="caution">
    <text evidence="1">The sequence shown here is derived from an EMBL/GenBank/DDBJ whole genome shotgun (WGS) entry which is preliminary data.</text>
</comment>
<protein>
    <submittedName>
        <fullName evidence="1">Uncharacterized protein</fullName>
    </submittedName>
</protein>
<sequence length="104" mass="10808">MRCPAREEAASASGKLLPDAITAALDAAEGNAVCDTIAMVSYLVLPDILVIDVADASAINPVPAKAAEAKKMLDNTAVILLKRVAVFRFTVLPLSSLIGDCLKV</sequence>
<organism evidence="1 2">
    <name type="scientific">Bifidobacterium adolescentis</name>
    <dbReference type="NCBI Taxonomy" id="1680"/>
    <lineage>
        <taxon>Bacteria</taxon>
        <taxon>Bacillati</taxon>
        <taxon>Actinomycetota</taxon>
        <taxon>Actinomycetes</taxon>
        <taxon>Bifidobacteriales</taxon>
        <taxon>Bifidobacteriaceae</taxon>
        <taxon>Bifidobacterium</taxon>
    </lineage>
</organism>
<dbReference type="AlphaFoldDB" id="A0AAN4VNH8"/>
<evidence type="ECO:0000313" key="2">
    <source>
        <dbReference type="Proteomes" id="UP000886943"/>
    </source>
</evidence>
<gene>
    <name evidence="1" type="ORF">BIFAD42_12260</name>
</gene>
<dbReference type="Proteomes" id="UP000886943">
    <property type="component" value="Unassembled WGS sequence"/>
</dbReference>
<reference evidence="1" key="1">
    <citation type="submission" date="2021-08" db="EMBL/GenBank/DDBJ databases">
        <title>Draft genome sequence of the GABA producer Bifidobacterium adolescentis 4-2, isolated from healthy human feces.</title>
        <authorList>
            <person name="Altaib H."/>
            <person name="Niwa R."/>
            <person name="Abe M."/>
            <person name="Suzuki T."/>
        </authorList>
    </citation>
    <scope>NUCLEOTIDE SEQUENCE</scope>
    <source>
        <strain evidence="1">4-2</strain>
    </source>
</reference>
<proteinExistence type="predicted"/>
<name>A0AAN4VNH8_BIFAD</name>
<evidence type="ECO:0000313" key="1">
    <source>
        <dbReference type="EMBL" id="GJD14242.1"/>
    </source>
</evidence>
<accession>A0AAN4VNH8</accession>
<dbReference type="EMBL" id="BPPZ01000005">
    <property type="protein sequence ID" value="GJD14242.1"/>
    <property type="molecule type" value="Genomic_DNA"/>
</dbReference>